<dbReference type="Proteomes" id="UP001642360">
    <property type="component" value="Unassembled WGS sequence"/>
</dbReference>
<sequence>VQHRSVFDVAEVEPMARDDDEGVISNDEAYQQNESCIVDEIVQVEVQELGPLDRDDVDSNCINTSDGQDDTLDDYCIDEEENM</sequence>
<name>A0ABC8TF62_9AQUA</name>
<evidence type="ECO:0000313" key="1">
    <source>
        <dbReference type="EMBL" id="CAK9167898.1"/>
    </source>
</evidence>
<dbReference type="EMBL" id="CAUOFW020004952">
    <property type="protein sequence ID" value="CAK9167898.1"/>
    <property type="molecule type" value="Genomic_DNA"/>
</dbReference>
<comment type="caution">
    <text evidence="1">The sequence shown here is derived from an EMBL/GenBank/DDBJ whole genome shotgun (WGS) entry which is preliminary data.</text>
</comment>
<evidence type="ECO:0008006" key="3">
    <source>
        <dbReference type="Google" id="ProtNLM"/>
    </source>
</evidence>
<accession>A0ABC8TF62</accession>
<evidence type="ECO:0000313" key="2">
    <source>
        <dbReference type="Proteomes" id="UP001642360"/>
    </source>
</evidence>
<gene>
    <name evidence="1" type="ORF">ILEXP_LOCUS37213</name>
</gene>
<keyword evidence="2" id="KW-1185">Reference proteome</keyword>
<protein>
    <recommendedName>
        <fullName evidence="3">Zinc finger protein</fullName>
    </recommendedName>
</protein>
<proteinExistence type="predicted"/>
<reference evidence="1 2" key="1">
    <citation type="submission" date="2024-02" db="EMBL/GenBank/DDBJ databases">
        <authorList>
            <person name="Vignale AGUSTIN F."/>
            <person name="Sosa J E."/>
            <person name="Modenutti C."/>
        </authorList>
    </citation>
    <scope>NUCLEOTIDE SEQUENCE [LARGE SCALE GENOMIC DNA]</scope>
</reference>
<feature type="non-terminal residue" evidence="1">
    <location>
        <position position="1"/>
    </location>
</feature>
<organism evidence="1 2">
    <name type="scientific">Ilex paraguariensis</name>
    <name type="common">yerba mate</name>
    <dbReference type="NCBI Taxonomy" id="185542"/>
    <lineage>
        <taxon>Eukaryota</taxon>
        <taxon>Viridiplantae</taxon>
        <taxon>Streptophyta</taxon>
        <taxon>Embryophyta</taxon>
        <taxon>Tracheophyta</taxon>
        <taxon>Spermatophyta</taxon>
        <taxon>Magnoliopsida</taxon>
        <taxon>eudicotyledons</taxon>
        <taxon>Gunneridae</taxon>
        <taxon>Pentapetalae</taxon>
        <taxon>asterids</taxon>
        <taxon>campanulids</taxon>
        <taxon>Aquifoliales</taxon>
        <taxon>Aquifoliaceae</taxon>
        <taxon>Ilex</taxon>
    </lineage>
</organism>
<dbReference type="AlphaFoldDB" id="A0ABC8TF62"/>